<dbReference type="Proteomes" id="UP000032360">
    <property type="component" value="Unassembled WGS sequence"/>
</dbReference>
<dbReference type="EMBL" id="JXYS01000044">
    <property type="protein sequence ID" value="KJF17397.1"/>
    <property type="molecule type" value="Genomic_DNA"/>
</dbReference>
<organism evidence="1 2">
    <name type="scientific">Acidithrix ferrooxidans</name>
    <dbReference type="NCBI Taxonomy" id="1280514"/>
    <lineage>
        <taxon>Bacteria</taxon>
        <taxon>Bacillati</taxon>
        <taxon>Actinomycetota</taxon>
        <taxon>Acidimicrobiia</taxon>
        <taxon>Acidimicrobiales</taxon>
        <taxon>Acidimicrobiaceae</taxon>
        <taxon>Acidithrix</taxon>
    </lineage>
</organism>
<gene>
    <name evidence="1" type="ORF">AXFE_17510</name>
</gene>
<evidence type="ECO:0000313" key="2">
    <source>
        <dbReference type="Proteomes" id="UP000032360"/>
    </source>
</evidence>
<sequence>MGSIVLVPAIRRFRVWSVSAFVWKDVVYLDRIGIFASNGPNRFLLLRSEIYFSGFRMQNASALCALRFAADCRFVRLCLGVTTSFRLYFPATSGATDSGGGGN</sequence>
<keyword evidence="2" id="KW-1185">Reference proteome</keyword>
<name>A0A0D8HI13_9ACTN</name>
<protein>
    <submittedName>
        <fullName evidence="1">Uncharacterized protein</fullName>
    </submittedName>
</protein>
<dbReference type="AlphaFoldDB" id="A0A0D8HI13"/>
<proteinExistence type="predicted"/>
<comment type="caution">
    <text evidence="1">The sequence shown here is derived from an EMBL/GenBank/DDBJ whole genome shotgun (WGS) entry which is preliminary data.</text>
</comment>
<evidence type="ECO:0000313" key="1">
    <source>
        <dbReference type="EMBL" id="KJF17397.1"/>
    </source>
</evidence>
<reference evidence="1 2" key="1">
    <citation type="submission" date="2015-01" db="EMBL/GenBank/DDBJ databases">
        <title>Draft genome of the acidophilic iron oxidizer Acidithrix ferrooxidans strain Py-F3.</title>
        <authorList>
            <person name="Poehlein A."/>
            <person name="Eisen S."/>
            <person name="Schloemann M."/>
            <person name="Johnson B.D."/>
            <person name="Daniel R."/>
            <person name="Muehling M."/>
        </authorList>
    </citation>
    <scope>NUCLEOTIDE SEQUENCE [LARGE SCALE GENOMIC DNA]</scope>
    <source>
        <strain evidence="1 2">Py-F3</strain>
    </source>
</reference>
<accession>A0A0D8HI13</accession>